<feature type="domain" description="Aldehyde dehydrogenase" evidence="11">
    <location>
        <begin position="57"/>
        <end position="526"/>
    </location>
</feature>
<name>A0ABV9K8E2_9PORP</name>
<proteinExistence type="inferred from homology"/>
<dbReference type="RefSeq" id="WP_380078521.1">
    <property type="nucleotide sequence ID" value="NZ_JBHSGO010000155.1"/>
</dbReference>
<dbReference type="GO" id="GO:0003842">
    <property type="term" value="F:L-glutamate gamma-semialdehyde dehydrogenase activity"/>
    <property type="evidence" value="ECO:0007669"/>
    <property type="project" value="UniProtKB-EC"/>
</dbReference>
<dbReference type="InterPro" id="IPR016161">
    <property type="entry name" value="Ald_DH/histidinol_DH"/>
</dbReference>
<evidence type="ECO:0000313" key="12">
    <source>
        <dbReference type="EMBL" id="MFC4665941.1"/>
    </source>
</evidence>
<evidence type="ECO:0000313" key="13">
    <source>
        <dbReference type="Proteomes" id="UP001596020"/>
    </source>
</evidence>
<evidence type="ECO:0000256" key="8">
    <source>
        <dbReference type="ARBA" id="ARBA00048142"/>
    </source>
</evidence>
<dbReference type="PROSITE" id="PS00070">
    <property type="entry name" value="ALDEHYDE_DEHYDR_CYS"/>
    <property type="match status" value="1"/>
</dbReference>
<dbReference type="PANTHER" id="PTHR42862">
    <property type="entry name" value="DELTA-1-PYRROLINE-5-CARBOXYLATE DEHYDROGENASE 1, ISOFORM A-RELATED"/>
    <property type="match status" value="1"/>
</dbReference>
<dbReference type="PROSITE" id="PS00687">
    <property type="entry name" value="ALDEHYDE_DEHYDR_GLU"/>
    <property type="match status" value="1"/>
</dbReference>
<keyword evidence="4 10" id="KW-0560">Oxidoreductase</keyword>
<evidence type="ECO:0000256" key="6">
    <source>
        <dbReference type="ARBA" id="ARBA00023062"/>
    </source>
</evidence>
<keyword evidence="6" id="KW-0642">Proline metabolism</keyword>
<dbReference type="InterPro" id="IPR015590">
    <property type="entry name" value="Aldehyde_DH_dom"/>
</dbReference>
<keyword evidence="13" id="KW-1185">Reference proteome</keyword>
<dbReference type="CDD" id="cd07123">
    <property type="entry name" value="ALDH_F4-17_P5CDH"/>
    <property type="match status" value="1"/>
</dbReference>
<evidence type="ECO:0000256" key="3">
    <source>
        <dbReference type="ARBA" id="ARBA00012884"/>
    </source>
</evidence>
<dbReference type="InterPro" id="IPR029510">
    <property type="entry name" value="Ald_DH_CS_GLU"/>
</dbReference>
<organism evidence="12 13">
    <name type="scientific">Falsiporphyromonas endometrii</name>
    <dbReference type="NCBI Taxonomy" id="1387297"/>
    <lineage>
        <taxon>Bacteria</taxon>
        <taxon>Pseudomonadati</taxon>
        <taxon>Bacteroidota</taxon>
        <taxon>Bacteroidia</taxon>
        <taxon>Bacteroidales</taxon>
        <taxon>Porphyromonadaceae</taxon>
        <taxon>Falsiporphyromonas</taxon>
    </lineage>
</organism>
<dbReference type="Gene3D" id="3.40.309.10">
    <property type="entry name" value="Aldehyde Dehydrogenase, Chain A, domain 2"/>
    <property type="match status" value="1"/>
</dbReference>
<dbReference type="Gene3D" id="3.40.605.10">
    <property type="entry name" value="Aldehyde Dehydrogenase, Chain A, domain 1"/>
    <property type="match status" value="1"/>
</dbReference>
<dbReference type="PANTHER" id="PTHR42862:SF1">
    <property type="entry name" value="DELTA-1-PYRROLINE-5-CARBOXYLATE DEHYDROGENASE 2, ISOFORM A-RELATED"/>
    <property type="match status" value="1"/>
</dbReference>
<comment type="caution">
    <text evidence="12">The sequence shown here is derived from an EMBL/GenBank/DDBJ whole genome shotgun (WGS) entry which is preliminary data.</text>
</comment>
<dbReference type="InterPro" id="IPR005931">
    <property type="entry name" value="P5CDH/ALDH4A1"/>
</dbReference>
<dbReference type="SUPFAM" id="SSF53720">
    <property type="entry name" value="ALDH-like"/>
    <property type="match status" value="1"/>
</dbReference>
<evidence type="ECO:0000256" key="10">
    <source>
        <dbReference type="RuleBase" id="RU003345"/>
    </source>
</evidence>
<accession>A0ABV9K8E2</accession>
<evidence type="ECO:0000256" key="4">
    <source>
        <dbReference type="ARBA" id="ARBA00023002"/>
    </source>
</evidence>
<gene>
    <name evidence="12" type="primary">pruA</name>
    <name evidence="12" type="ORF">ACFO3G_04910</name>
</gene>
<evidence type="ECO:0000256" key="5">
    <source>
        <dbReference type="ARBA" id="ARBA00023027"/>
    </source>
</evidence>
<dbReference type="Pfam" id="PF00171">
    <property type="entry name" value="Aldedh"/>
    <property type="match status" value="1"/>
</dbReference>
<protein>
    <recommendedName>
        <fullName evidence="7">L-glutamate gamma-semialdehyde dehydrogenase</fullName>
        <ecNumber evidence="3">1.2.1.88</ecNumber>
    </recommendedName>
    <alternativeName>
        <fullName evidence="7">L-glutamate gamma-semialdehyde dehydrogenase</fullName>
    </alternativeName>
</protein>
<comment type="pathway">
    <text evidence="1">Amino-acid degradation; L-proline degradation into L-glutamate; L-glutamate from L-proline: step 2/2.</text>
</comment>
<comment type="catalytic activity">
    <reaction evidence="8">
        <text>L-glutamate 5-semialdehyde + NAD(+) + H2O = L-glutamate + NADH + 2 H(+)</text>
        <dbReference type="Rhea" id="RHEA:30235"/>
        <dbReference type="ChEBI" id="CHEBI:15377"/>
        <dbReference type="ChEBI" id="CHEBI:15378"/>
        <dbReference type="ChEBI" id="CHEBI:29985"/>
        <dbReference type="ChEBI" id="CHEBI:57540"/>
        <dbReference type="ChEBI" id="CHEBI:57945"/>
        <dbReference type="ChEBI" id="CHEBI:58066"/>
        <dbReference type="EC" id="1.2.1.88"/>
    </reaction>
</comment>
<comment type="similarity">
    <text evidence="2 10">Belongs to the aldehyde dehydrogenase family.</text>
</comment>
<sequence length="545" mass="60467">MNNSVFNFSKPGNEPVYSYAPGTIERKKLLDELKKQSANEIEIPIIIGGKEIRTGNTGNVVMPHDHAHKLATYHKVSDKEVLMAIEAAEKARHDWSRLPWTERASIMLRMAELISTKYRYKLAASVMLGQSKNPMQAEIDAPCELIDFLRFSAYYASKIYSDQPPLNDKGVLNRSEYRSLEGFIFAVTPFNFTSIAGNLNLAPAMMGNTTIWKPSTTALYSNYILMKIMEEAGIPEGVINFLPGQGSLIGKVAVNSDKLAGFHFTGSTETFNLLWKSIAGNIDKYKGYPRIVGETGGKNFVVVHSSAEPLEVATALVRGAFEYQGQKCSAASRAYIPRSLWPQIKEAMGDMISTIQLGDVMEFDNFMNAVIDEASFDKIMGYIERARKDADAKIIFGGEGNKNYGYFIQPTVIETTNPFYATMTDELFGPVLTVYVYEDKDYAEILKVCDGTSKYGLTGSIFSHCRYAIEEALEALRYSAGNFYINDKPTGAVVGQQPFGGARASGTNDKAGGPLNLMRWCNPRTIKETFVPPTDYTYPFLSAKD</sequence>
<feature type="active site" evidence="9">
    <location>
        <position position="294"/>
    </location>
</feature>
<reference evidence="13" key="1">
    <citation type="journal article" date="2019" name="Int. J. Syst. Evol. Microbiol.">
        <title>The Global Catalogue of Microorganisms (GCM) 10K type strain sequencing project: providing services to taxonomists for standard genome sequencing and annotation.</title>
        <authorList>
            <consortium name="The Broad Institute Genomics Platform"/>
            <consortium name="The Broad Institute Genome Sequencing Center for Infectious Disease"/>
            <person name="Wu L."/>
            <person name="Ma J."/>
        </authorList>
    </citation>
    <scope>NUCLEOTIDE SEQUENCE [LARGE SCALE GENOMIC DNA]</scope>
    <source>
        <strain evidence="13">CGMCC 4.7357</strain>
    </source>
</reference>
<dbReference type="InterPro" id="IPR050485">
    <property type="entry name" value="Proline_metab_enzyme"/>
</dbReference>
<dbReference type="NCBIfam" id="TIGR01236">
    <property type="entry name" value="D1pyr5carbox1"/>
    <property type="match status" value="1"/>
</dbReference>
<evidence type="ECO:0000259" key="11">
    <source>
        <dbReference type="Pfam" id="PF00171"/>
    </source>
</evidence>
<evidence type="ECO:0000256" key="1">
    <source>
        <dbReference type="ARBA" id="ARBA00004786"/>
    </source>
</evidence>
<dbReference type="InterPro" id="IPR016162">
    <property type="entry name" value="Ald_DH_N"/>
</dbReference>
<evidence type="ECO:0000256" key="9">
    <source>
        <dbReference type="PROSITE-ProRule" id="PRU10007"/>
    </source>
</evidence>
<dbReference type="EMBL" id="JBHSGO010000155">
    <property type="protein sequence ID" value="MFC4665941.1"/>
    <property type="molecule type" value="Genomic_DNA"/>
</dbReference>
<dbReference type="InterPro" id="IPR016160">
    <property type="entry name" value="Ald_DH_CS_CYS"/>
</dbReference>
<dbReference type="EC" id="1.2.1.88" evidence="3"/>
<dbReference type="Proteomes" id="UP001596020">
    <property type="component" value="Unassembled WGS sequence"/>
</dbReference>
<evidence type="ECO:0000256" key="7">
    <source>
        <dbReference type="ARBA" id="ARBA00032259"/>
    </source>
</evidence>
<dbReference type="InterPro" id="IPR016163">
    <property type="entry name" value="Ald_DH_C"/>
</dbReference>
<keyword evidence="5" id="KW-0520">NAD</keyword>
<evidence type="ECO:0000256" key="2">
    <source>
        <dbReference type="ARBA" id="ARBA00009986"/>
    </source>
</evidence>